<gene>
    <name evidence="1" type="ORF">Scep_029990</name>
</gene>
<dbReference type="Proteomes" id="UP001419268">
    <property type="component" value="Unassembled WGS sequence"/>
</dbReference>
<name>A0AAP0HDY8_9MAGN</name>
<comment type="caution">
    <text evidence="1">The sequence shown here is derived from an EMBL/GenBank/DDBJ whole genome shotgun (WGS) entry which is preliminary data.</text>
</comment>
<reference evidence="1 2" key="1">
    <citation type="submission" date="2024-01" db="EMBL/GenBank/DDBJ databases">
        <title>Genome assemblies of Stephania.</title>
        <authorList>
            <person name="Yang L."/>
        </authorList>
    </citation>
    <scope>NUCLEOTIDE SEQUENCE [LARGE SCALE GENOMIC DNA]</scope>
    <source>
        <strain evidence="1">JXDWG</strain>
        <tissue evidence="1">Leaf</tissue>
    </source>
</reference>
<accession>A0AAP0HDY8</accession>
<dbReference type="AlphaFoldDB" id="A0AAP0HDY8"/>
<evidence type="ECO:0000313" key="2">
    <source>
        <dbReference type="Proteomes" id="UP001419268"/>
    </source>
</evidence>
<sequence length="50" mass="5375">MKRSSLSSTSGSLAYIVVSVEHAGGSAKLGEHHSLNHRLSQKTLLPAFHF</sequence>
<protein>
    <submittedName>
        <fullName evidence="1">Uncharacterized protein</fullName>
    </submittedName>
</protein>
<proteinExistence type="predicted"/>
<keyword evidence="2" id="KW-1185">Reference proteome</keyword>
<organism evidence="1 2">
    <name type="scientific">Stephania cephalantha</name>
    <dbReference type="NCBI Taxonomy" id="152367"/>
    <lineage>
        <taxon>Eukaryota</taxon>
        <taxon>Viridiplantae</taxon>
        <taxon>Streptophyta</taxon>
        <taxon>Embryophyta</taxon>
        <taxon>Tracheophyta</taxon>
        <taxon>Spermatophyta</taxon>
        <taxon>Magnoliopsida</taxon>
        <taxon>Ranunculales</taxon>
        <taxon>Menispermaceae</taxon>
        <taxon>Menispermoideae</taxon>
        <taxon>Cissampelideae</taxon>
        <taxon>Stephania</taxon>
    </lineage>
</organism>
<evidence type="ECO:0000313" key="1">
    <source>
        <dbReference type="EMBL" id="KAK9083519.1"/>
    </source>
</evidence>
<dbReference type="EMBL" id="JBBNAG010000013">
    <property type="protein sequence ID" value="KAK9083519.1"/>
    <property type="molecule type" value="Genomic_DNA"/>
</dbReference>